<evidence type="ECO:0000256" key="1">
    <source>
        <dbReference type="SAM" id="MobiDB-lite"/>
    </source>
</evidence>
<gene>
    <name evidence="2" type="ORF">PVAP13_7NG415100</name>
</gene>
<comment type="caution">
    <text evidence="2">The sequence shown here is derived from an EMBL/GenBank/DDBJ whole genome shotgun (WGS) entry which is preliminary data.</text>
</comment>
<feature type="compositionally biased region" description="Polar residues" evidence="1">
    <location>
        <begin position="80"/>
        <end position="89"/>
    </location>
</feature>
<organism evidence="2 3">
    <name type="scientific">Panicum virgatum</name>
    <name type="common">Blackwell switchgrass</name>
    <dbReference type="NCBI Taxonomy" id="38727"/>
    <lineage>
        <taxon>Eukaryota</taxon>
        <taxon>Viridiplantae</taxon>
        <taxon>Streptophyta</taxon>
        <taxon>Embryophyta</taxon>
        <taxon>Tracheophyta</taxon>
        <taxon>Spermatophyta</taxon>
        <taxon>Magnoliopsida</taxon>
        <taxon>Liliopsida</taxon>
        <taxon>Poales</taxon>
        <taxon>Poaceae</taxon>
        <taxon>PACMAD clade</taxon>
        <taxon>Panicoideae</taxon>
        <taxon>Panicodae</taxon>
        <taxon>Paniceae</taxon>
        <taxon>Panicinae</taxon>
        <taxon>Panicum</taxon>
        <taxon>Panicum sect. Hiantes</taxon>
    </lineage>
</organism>
<dbReference type="Proteomes" id="UP000823388">
    <property type="component" value="Chromosome 7N"/>
</dbReference>
<evidence type="ECO:0000313" key="2">
    <source>
        <dbReference type="EMBL" id="KAG2570004.1"/>
    </source>
</evidence>
<protein>
    <submittedName>
        <fullName evidence="2">Uncharacterized protein</fullName>
    </submittedName>
</protein>
<dbReference type="AlphaFoldDB" id="A0A8T0QIM8"/>
<feature type="region of interest" description="Disordered" evidence="1">
    <location>
        <begin position="69"/>
        <end position="89"/>
    </location>
</feature>
<dbReference type="EMBL" id="CM029050">
    <property type="protein sequence ID" value="KAG2570004.1"/>
    <property type="molecule type" value="Genomic_DNA"/>
</dbReference>
<keyword evidence="3" id="KW-1185">Reference proteome</keyword>
<accession>A0A8T0QIM8</accession>
<proteinExistence type="predicted"/>
<evidence type="ECO:0000313" key="3">
    <source>
        <dbReference type="Proteomes" id="UP000823388"/>
    </source>
</evidence>
<name>A0A8T0QIM8_PANVG</name>
<sequence length="89" mass="9889">MIIMKQNQKILEQRRHAELLGLFGEHQQRRQQALAVEAGLQQVWAAVAARPQPQELMLYTVDGGAAGYDTKRDELHPVSQGASPSNRVG</sequence>
<reference evidence="2" key="1">
    <citation type="submission" date="2020-05" db="EMBL/GenBank/DDBJ databases">
        <title>WGS assembly of Panicum virgatum.</title>
        <authorList>
            <person name="Lovell J.T."/>
            <person name="Jenkins J."/>
            <person name="Shu S."/>
            <person name="Juenger T.E."/>
            <person name="Schmutz J."/>
        </authorList>
    </citation>
    <scope>NUCLEOTIDE SEQUENCE</scope>
    <source>
        <strain evidence="2">AP13</strain>
    </source>
</reference>